<dbReference type="EMBL" id="JAJBZG010000002">
    <property type="protein sequence ID" value="MCB7481148.1"/>
    <property type="molecule type" value="Genomic_DNA"/>
</dbReference>
<dbReference type="InterPro" id="IPR012338">
    <property type="entry name" value="Beta-lactam/transpept-like"/>
</dbReference>
<organism evidence="3 4">
    <name type="scientific">Christiangramia sediminis</name>
    <dbReference type="NCBI Taxonomy" id="2881336"/>
    <lineage>
        <taxon>Bacteria</taxon>
        <taxon>Pseudomonadati</taxon>
        <taxon>Bacteroidota</taxon>
        <taxon>Flavobacteriia</taxon>
        <taxon>Flavobacteriales</taxon>
        <taxon>Flavobacteriaceae</taxon>
        <taxon>Christiangramia</taxon>
    </lineage>
</organism>
<dbReference type="Gene3D" id="3.40.710.10">
    <property type="entry name" value="DD-peptidase/beta-lactamase superfamily"/>
    <property type="match status" value="2"/>
</dbReference>
<dbReference type="SUPFAM" id="SSF56601">
    <property type="entry name" value="beta-lactamase/transpeptidase-like"/>
    <property type="match status" value="1"/>
</dbReference>
<dbReference type="RefSeq" id="WP_229339816.1">
    <property type="nucleotide sequence ID" value="NZ_JAJBZG010000002.1"/>
</dbReference>
<dbReference type="InterPro" id="IPR000667">
    <property type="entry name" value="Peptidase_S13"/>
</dbReference>
<dbReference type="NCBIfam" id="TIGR00666">
    <property type="entry name" value="PBP4"/>
    <property type="match status" value="1"/>
</dbReference>
<keyword evidence="3" id="KW-0121">Carboxypeptidase</keyword>
<keyword evidence="3" id="KW-0645">Protease</keyword>
<keyword evidence="4" id="KW-1185">Reference proteome</keyword>
<evidence type="ECO:0000313" key="4">
    <source>
        <dbReference type="Proteomes" id="UP001139414"/>
    </source>
</evidence>
<dbReference type="GO" id="GO:0009002">
    <property type="term" value="F:serine-type D-Ala-D-Ala carboxypeptidase activity"/>
    <property type="evidence" value="ECO:0007669"/>
    <property type="project" value="UniProtKB-EC"/>
</dbReference>
<gene>
    <name evidence="3" type="primary">dacB</name>
    <name evidence="3" type="ORF">LGQ90_07725</name>
</gene>
<reference evidence="3" key="1">
    <citation type="submission" date="2021-10" db="EMBL/GenBank/DDBJ databases">
        <title>Gramella sp. ASW11-100T, isolated from marine sediment.</title>
        <authorList>
            <person name="Xia C."/>
        </authorList>
    </citation>
    <scope>NUCLEOTIDE SEQUENCE</scope>
    <source>
        <strain evidence="3">ASW11-100</strain>
    </source>
</reference>
<comment type="caution">
    <text evidence="3">The sequence shown here is derived from an EMBL/GenBank/DDBJ whole genome shotgun (WGS) entry which is preliminary data.</text>
</comment>
<evidence type="ECO:0000313" key="3">
    <source>
        <dbReference type="EMBL" id="MCB7481148.1"/>
    </source>
</evidence>
<dbReference type="GO" id="GO:0000270">
    <property type="term" value="P:peptidoglycan metabolic process"/>
    <property type="evidence" value="ECO:0007669"/>
    <property type="project" value="TreeGrafter"/>
</dbReference>
<dbReference type="AlphaFoldDB" id="A0A9X1LIU0"/>
<dbReference type="PRINTS" id="PR00922">
    <property type="entry name" value="DADACBPTASE3"/>
</dbReference>
<dbReference type="GO" id="GO:0006508">
    <property type="term" value="P:proteolysis"/>
    <property type="evidence" value="ECO:0007669"/>
    <property type="project" value="InterPro"/>
</dbReference>
<dbReference type="PANTHER" id="PTHR30023">
    <property type="entry name" value="D-ALANYL-D-ALANINE CARBOXYPEPTIDASE"/>
    <property type="match status" value="1"/>
</dbReference>
<keyword evidence="2 3" id="KW-0378">Hydrolase</keyword>
<evidence type="ECO:0000256" key="2">
    <source>
        <dbReference type="ARBA" id="ARBA00022801"/>
    </source>
</evidence>
<comment type="similarity">
    <text evidence="1">Belongs to the peptidase S13 family.</text>
</comment>
<evidence type="ECO:0000256" key="1">
    <source>
        <dbReference type="ARBA" id="ARBA00006096"/>
    </source>
</evidence>
<accession>A0A9X1LIU0</accession>
<protein>
    <submittedName>
        <fullName evidence="3">D-alanyl-D-alanine carboxypeptidase/D-alanyl-D-alanine-endopeptidase</fullName>
        <ecNumber evidence="3">3.4.16.4</ecNumber>
    </submittedName>
</protein>
<dbReference type="Pfam" id="PF02113">
    <property type="entry name" value="Peptidase_S13"/>
    <property type="match status" value="1"/>
</dbReference>
<dbReference type="EC" id="3.4.16.4" evidence="3"/>
<proteinExistence type="inferred from homology"/>
<dbReference type="PANTHER" id="PTHR30023:SF0">
    <property type="entry name" value="PENICILLIN-SENSITIVE CARBOXYPEPTIDASE A"/>
    <property type="match status" value="1"/>
</dbReference>
<dbReference type="Proteomes" id="UP001139414">
    <property type="component" value="Unassembled WGS sequence"/>
</dbReference>
<name>A0A9X1LIU0_9FLAO</name>
<sequence length="429" mass="49348">MNSFFYRSAGLLFLFVCIVSCSPSLDKHFKSAKVFEQGFTGLAIYDPQKEEMLYQYNSHKYFTPASNTKLLTLYAGLKYLEDSIPAFRYIIRNDSLIFTTTGDPSFLNPKFENSAALDFLKDSQKDLFYVKSNWQNEAFGPGWAWDDYNYAFSAEKSAFPVYGNLISFQFSNLNKTFNVEPEYFKDSIYLHNDGKALHRNIHRNTFSFSPSSLKNYSRAIPFKTSEETSLALLREKLNKNIFYLKNDSLRSELNKELYSIPADSLYKEMLVESDNFIAEQILLMVSLKISDSLKSDITISNIQKKDFKDLPDEIFWVDGSGLSRYNLITPRTMVKVLEKIKNLKDQSELIALLPEAGKEGTLKNFLSEEQPFVFAKSGSLRNNYSLSGFLTTSKGKTLIFSFMNSNYTVPSQKLKEEMGQILLKIRNKY</sequence>